<dbReference type="EMBL" id="DQ295240">
    <property type="protein sequence ID" value="ABC25368.1"/>
    <property type="molecule type" value="Genomic_DNA"/>
</dbReference>
<dbReference type="GO" id="GO:0043165">
    <property type="term" value="P:Gram-negative-bacterium-type cell outer membrane assembly"/>
    <property type="evidence" value="ECO:0007669"/>
    <property type="project" value="InterPro"/>
</dbReference>
<name>Q2PY59_9BACT</name>
<dbReference type="InterPro" id="IPR007485">
    <property type="entry name" value="LPS_assembly_LptE"/>
</dbReference>
<proteinExistence type="predicted"/>
<accession>Q2PY59</accession>
<protein>
    <recommendedName>
        <fullName evidence="2">Lipoprotein</fullName>
    </recommendedName>
</protein>
<reference evidence="1" key="1">
    <citation type="journal article" date="2006" name="Appl. Environ. Microbiol.">
        <title>Comparative genomics of DNA fragments from six Antarctic marine planktonic bacteria.</title>
        <authorList>
            <person name="Grzymski J.J."/>
            <person name="Carter B.J."/>
            <person name="DeLong E.F."/>
            <person name="Feldman R.A."/>
            <person name="Ghadiri A."/>
            <person name="Murray A.E."/>
        </authorList>
    </citation>
    <scope>NUCLEOTIDE SEQUENCE</scope>
</reference>
<dbReference type="GO" id="GO:0019867">
    <property type="term" value="C:outer membrane"/>
    <property type="evidence" value="ECO:0007669"/>
    <property type="project" value="InterPro"/>
</dbReference>
<organism evidence="1">
    <name type="scientific">uncultured marine bacterium Ant29B7</name>
    <dbReference type="NCBI Taxonomy" id="360426"/>
    <lineage>
        <taxon>Bacteria</taxon>
        <taxon>environmental samples</taxon>
    </lineage>
</organism>
<evidence type="ECO:0000313" key="1">
    <source>
        <dbReference type="EMBL" id="ABC25368.1"/>
    </source>
</evidence>
<evidence type="ECO:0008006" key="2">
    <source>
        <dbReference type="Google" id="ProtNLM"/>
    </source>
</evidence>
<dbReference type="AlphaFoldDB" id="Q2PY59"/>
<dbReference type="Pfam" id="PF04390">
    <property type="entry name" value="LptE"/>
    <property type="match status" value="1"/>
</dbReference>
<sequence length="127" mass="14319">MINESDLVNPQLAQLLTTTLQDVMARQTPLDLIVRDGDLQFSGRIIAYDVRSDAPGANDQVAQSRLSVSVAIDFINLLDDTKNFKQSFNVYRNFPASQTLSQVEDVLVDEIVMELCEKVFNRALVQW</sequence>